<dbReference type="AlphaFoldDB" id="A0A9Q1IL23"/>
<feature type="compositionally biased region" description="Polar residues" evidence="1">
    <location>
        <begin position="36"/>
        <end position="53"/>
    </location>
</feature>
<feature type="compositionally biased region" description="Gly residues" evidence="1">
    <location>
        <begin position="15"/>
        <end position="27"/>
    </location>
</feature>
<evidence type="ECO:0000313" key="3">
    <source>
        <dbReference type="EMBL" id="KAJ8345820.1"/>
    </source>
</evidence>
<keyword evidence="4" id="KW-1185">Reference proteome</keyword>
<dbReference type="PROSITE" id="PS51457">
    <property type="entry name" value="BEN"/>
    <property type="match status" value="1"/>
</dbReference>
<feature type="compositionally biased region" description="Acidic residues" evidence="1">
    <location>
        <begin position="56"/>
        <end position="69"/>
    </location>
</feature>
<dbReference type="SMART" id="SM01025">
    <property type="entry name" value="BEN"/>
    <property type="match status" value="1"/>
</dbReference>
<protein>
    <recommendedName>
        <fullName evidence="2">BEN domain-containing protein</fullName>
    </recommendedName>
</protein>
<dbReference type="InterPro" id="IPR050457">
    <property type="entry name" value="ZnFinger_BTB_dom_contain"/>
</dbReference>
<feature type="region of interest" description="Disordered" evidence="1">
    <location>
        <begin position="1"/>
        <end position="69"/>
    </location>
</feature>
<dbReference type="InterPro" id="IPR018379">
    <property type="entry name" value="BEN_domain"/>
</dbReference>
<name>A0A9Q1IL23_SYNKA</name>
<reference evidence="3" key="1">
    <citation type="journal article" date="2023" name="Science">
        <title>Genome structures resolve the early diversification of teleost fishes.</title>
        <authorList>
            <person name="Parey E."/>
            <person name="Louis A."/>
            <person name="Montfort J."/>
            <person name="Bouchez O."/>
            <person name="Roques C."/>
            <person name="Iampietro C."/>
            <person name="Lluch J."/>
            <person name="Castinel A."/>
            <person name="Donnadieu C."/>
            <person name="Desvignes T."/>
            <person name="Floi Bucao C."/>
            <person name="Jouanno E."/>
            <person name="Wen M."/>
            <person name="Mejri S."/>
            <person name="Dirks R."/>
            <person name="Jansen H."/>
            <person name="Henkel C."/>
            <person name="Chen W.J."/>
            <person name="Zahm M."/>
            <person name="Cabau C."/>
            <person name="Klopp C."/>
            <person name="Thompson A.W."/>
            <person name="Robinson-Rechavi M."/>
            <person name="Braasch I."/>
            <person name="Lecointre G."/>
            <person name="Bobe J."/>
            <person name="Postlethwait J.H."/>
            <person name="Berthelot C."/>
            <person name="Roest Crollius H."/>
            <person name="Guiguen Y."/>
        </authorList>
    </citation>
    <scope>NUCLEOTIDE SEQUENCE</scope>
    <source>
        <strain evidence="3">WJC10195</strain>
    </source>
</reference>
<evidence type="ECO:0000256" key="1">
    <source>
        <dbReference type="SAM" id="MobiDB-lite"/>
    </source>
</evidence>
<accession>A0A9Q1IL23</accession>
<organism evidence="3 4">
    <name type="scientific">Synaphobranchus kaupii</name>
    <name type="common">Kaup's arrowtooth eel</name>
    <dbReference type="NCBI Taxonomy" id="118154"/>
    <lineage>
        <taxon>Eukaryota</taxon>
        <taxon>Metazoa</taxon>
        <taxon>Chordata</taxon>
        <taxon>Craniata</taxon>
        <taxon>Vertebrata</taxon>
        <taxon>Euteleostomi</taxon>
        <taxon>Actinopterygii</taxon>
        <taxon>Neopterygii</taxon>
        <taxon>Teleostei</taxon>
        <taxon>Anguilliformes</taxon>
        <taxon>Synaphobranchidae</taxon>
        <taxon>Synaphobranchus</taxon>
    </lineage>
</organism>
<proteinExistence type="predicted"/>
<gene>
    <name evidence="3" type="ORF">SKAU_G00300130</name>
</gene>
<comment type="caution">
    <text evidence="3">The sequence shown here is derived from an EMBL/GenBank/DDBJ whole genome shotgun (WGS) entry which is preliminary data.</text>
</comment>
<evidence type="ECO:0000313" key="4">
    <source>
        <dbReference type="Proteomes" id="UP001152622"/>
    </source>
</evidence>
<dbReference type="Gene3D" id="1.10.10.2590">
    <property type="entry name" value="BEN domain"/>
    <property type="match status" value="1"/>
</dbReference>
<evidence type="ECO:0000259" key="2">
    <source>
        <dbReference type="PROSITE" id="PS51457"/>
    </source>
</evidence>
<dbReference type="FunFam" id="1.10.10.2590:FF:000002">
    <property type="entry name" value="Putative nucleus accumbens-associated protein 2"/>
    <property type="match status" value="1"/>
</dbReference>
<dbReference type="PANTHER" id="PTHR46105">
    <property type="entry name" value="AGAP004733-PA"/>
    <property type="match status" value="1"/>
</dbReference>
<dbReference type="GO" id="GO:0000978">
    <property type="term" value="F:RNA polymerase II cis-regulatory region sequence-specific DNA binding"/>
    <property type="evidence" value="ECO:0007669"/>
    <property type="project" value="TreeGrafter"/>
</dbReference>
<feature type="region of interest" description="Disordered" evidence="1">
    <location>
        <begin position="264"/>
        <end position="289"/>
    </location>
</feature>
<dbReference type="PANTHER" id="PTHR46105:SF3">
    <property type="entry name" value="NUCLEUS ACCUMBENS-ASSOCIATED PROTEIN 1"/>
    <property type="match status" value="1"/>
</dbReference>
<dbReference type="Pfam" id="PF10523">
    <property type="entry name" value="BEN"/>
    <property type="match status" value="1"/>
</dbReference>
<dbReference type="GO" id="GO:0000981">
    <property type="term" value="F:DNA-binding transcription factor activity, RNA polymerase II-specific"/>
    <property type="evidence" value="ECO:0007669"/>
    <property type="project" value="TreeGrafter"/>
</dbReference>
<sequence length="318" mass="34576">MSRPGAAPFSRRAGRGGVAGHGGGGTNGTSNNATSDSTSPGNLSAYTSDSPTSFHDDDEEEEVTDEGTEEQYRQICNMYTMYSMLNVGAAAAGERVDALPDHMTSDTRGRMRVRQELASLPAELITQIGNRCHPKLYEEGDPTEKLELVSGTSVFITRAQLMNCHVSAGTRHKVLLRRLLASFFDRNTLANSCGTGIRSSTNDPSRKPLDSRVLHAVKFYCQNFATSFKESEMNAIAADMCTNARRVVRKSWIPKLKLLRWPRATPTPTSCPTRGYQETPATDEPSGDTRGHVAVVTAALVLLSPALSCSDIHSLCFR</sequence>
<feature type="domain" description="BEN" evidence="2">
    <location>
        <begin position="151"/>
        <end position="248"/>
    </location>
</feature>
<dbReference type="Proteomes" id="UP001152622">
    <property type="component" value="Chromosome 12"/>
</dbReference>
<dbReference type="OrthoDB" id="10261408at2759"/>
<dbReference type="EMBL" id="JAINUF010000012">
    <property type="protein sequence ID" value="KAJ8345820.1"/>
    <property type="molecule type" value="Genomic_DNA"/>
</dbReference>